<dbReference type="EMBL" id="JAPEVI010000002">
    <property type="protein sequence ID" value="MCX2721325.1"/>
    <property type="molecule type" value="Genomic_DNA"/>
</dbReference>
<proteinExistence type="predicted"/>
<keyword evidence="4" id="KW-0238">DNA-binding</keyword>
<keyword evidence="2" id="KW-0902">Two-component regulatory system</keyword>
<evidence type="ECO:0000256" key="2">
    <source>
        <dbReference type="ARBA" id="ARBA00023012"/>
    </source>
</evidence>
<evidence type="ECO:0000313" key="9">
    <source>
        <dbReference type="Proteomes" id="UP001300261"/>
    </source>
</evidence>
<keyword evidence="5" id="KW-0804">Transcription</keyword>
<keyword evidence="1 6" id="KW-0597">Phosphoprotein</keyword>
<name>A0ABT3QWS8_9HYPH</name>
<feature type="domain" description="Response regulatory" evidence="7">
    <location>
        <begin position="9"/>
        <end position="125"/>
    </location>
</feature>
<comment type="caution">
    <text evidence="8">The sequence shown here is derived from an EMBL/GenBank/DDBJ whole genome shotgun (WGS) entry which is preliminary data.</text>
</comment>
<feature type="modified residue" description="4-aspartylphosphate" evidence="6">
    <location>
        <position position="60"/>
    </location>
</feature>
<evidence type="ECO:0000256" key="6">
    <source>
        <dbReference type="PROSITE-ProRule" id="PRU00169"/>
    </source>
</evidence>
<sequence length="127" mass="14205">MEKEAAEDTILVVDGDVITRTVIAEYLRHCGFRVLESGSGTEAIQALEHPEFRIDIVLSDVELPGEISGFDLSRWVRDNMPEVKVLLAGAVERIADTAGDLCEEGPHLAKPYDHRMIVDHIKRLRAR</sequence>
<dbReference type="PROSITE" id="PS50110">
    <property type="entry name" value="RESPONSE_REGULATORY"/>
    <property type="match status" value="1"/>
</dbReference>
<gene>
    <name evidence="8" type="ORF">ON753_02745</name>
</gene>
<dbReference type="SUPFAM" id="SSF52172">
    <property type="entry name" value="CheY-like"/>
    <property type="match status" value="1"/>
</dbReference>
<dbReference type="PANTHER" id="PTHR48111:SF1">
    <property type="entry name" value="TWO-COMPONENT RESPONSE REGULATOR ORR33"/>
    <property type="match status" value="1"/>
</dbReference>
<evidence type="ECO:0000259" key="7">
    <source>
        <dbReference type="PROSITE" id="PS50110"/>
    </source>
</evidence>
<dbReference type="Pfam" id="PF00072">
    <property type="entry name" value="Response_reg"/>
    <property type="match status" value="1"/>
</dbReference>
<evidence type="ECO:0000256" key="4">
    <source>
        <dbReference type="ARBA" id="ARBA00023125"/>
    </source>
</evidence>
<protein>
    <submittedName>
        <fullName evidence="8">Response regulator</fullName>
    </submittedName>
</protein>
<dbReference type="InterPro" id="IPR011006">
    <property type="entry name" value="CheY-like_superfamily"/>
</dbReference>
<dbReference type="Proteomes" id="UP001300261">
    <property type="component" value="Unassembled WGS sequence"/>
</dbReference>
<dbReference type="RefSeq" id="WP_265961027.1">
    <property type="nucleotide sequence ID" value="NZ_JAPEVI010000002.1"/>
</dbReference>
<organism evidence="8 9">
    <name type="scientific">Roseibium salinum</name>
    <dbReference type="NCBI Taxonomy" id="1604349"/>
    <lineage>
        <taxon>Bacteria</taxon>
        <taxon>Pseudomonadati</taxon>
        <taxon>Pseudomonadota</taxon>
        <taxon>Alphaproteobacteria</taxon>
        <taxon>Hyphomicrobiales</taxon>
        <taxon>Stappiaceae</taxon>
        <taxon>Roseibium</taxon>
    </lineage>
</organism>
<accession>A0ABT3QWS8</accession>
<evidence type="ECO:0000313" key="8">
    <source>
        <dbReference type="EMBL" id="MCX2721325.1"/>
    </source>
</evidence>
<evidence type="ECO:0000256" key="5">
    <source>
        <dbReference type="ARBA" id="ARBA00023163"/>
    </source>
</evidence>
<reference evidence="8 9" key="1">
    <citation type="journal article" date="2016" name="Int. J. Syst. Evol. Microbiol.">
        <title>Labrenzia salina sp. nov., isolated from the rhizosphere of the halophyte Arthrocnemum macrostachyum.</title>
        <authorList>
            <person name="Camacho M."/>
            <person name="Redondo-Gomez S."/>
            <person name="Rodriguez-Llorente I."/>
            <person name="Rohde M."/>
            <person name="Sproer C."/>
            <person name="Schumann P."/>
            <person name="Klenk H.P."/>
            <person name="Montero-Calasanz M.D.C."/>
        </authorList>
    </citation>
    <scope>NUCLEOTIDE SEQUENCE [LARGE SCALE GENOMIC DNA]</scope>
    <source>
        <strain evidence="8 9">DSM 29163</strain>
    </source>
</reference>
<dbReference type="SMART" id="SM00448">
    <property type="entry name" value="REC"/>
    <property type="match status" value="1"/>
</dbReference>
<dbReference type="Gene3D" id="3.40.50.2300">
    <property type="match status" value="1"/>
</dbReference>
<dbReference type="InterPro" id="IPR039420">
    <property type="entry name" value="WalR-like"/>
</dbReference>
<evidence type="ECO:0000256" key="1">
    <source>
        <dbReference type="ARBA" id="ARBA00022553"/>
    </source>
</evidence>
<keyword evidence="9" id="KW-1185">Reference proteome</keyword>
<evidence type="ECO:0000256" key="3">
    <source>
        <dbReference type="ARBA" id="ARBA00023015"/>
    </source>
</evidence>
<dbReference type="PANTHER" id="PTHR48111">
    <property type="entry name" value="REGULATOR OF RPOS"/>
    <property type="match status" value="1"/>
</dbReference>
<keyword evidence="3" id="KW-0805">Transcription regulation</keyword>
<dbReference type="InterPro" id="IPR001789">
    <property type="entry name" value="Sig_transdc_resp-reg_receiver"/>
</dbReference>